<keyword evidence="5" id="KW-0479">Metal-binding</keyword>
<sequence>MAAATGLSPTLAMLAGRNLGVDNGSSLNSGSEDPKTPENRKETKVGKPPRHLSVIRHSVNAACLDFDFASLALISPPEEQIGFLPVFRSGSCSEMGPKPYMEDEHVCIDNLIEHLGASMKFSSPGAFYGVFDGHGGTDAASFVHKNILKFVLEDSHFPASVDKAIKSAFIKTDHAFADSHLLDRTSGTTALTALVFGRSLLIANVGDCRAVLGKRGRAIELSRDHKPSCNSERLRIEKLGGKIYDGYLNGQLSVARALGNWHMKGTKGSACPLSAEPELQVTVLTEEDEFLIMGCDGLWDVMSSQCAVTIARKQLMIHNDPERCSRELVREALRRNTCDNLTAVVVCFSPDPPPRIEVSRSRVRRSISLEGLHILKGALDNSWGVGAGGRKGEGKSNQTVEKMGEAAEEGGEGGDEGMAALLKWAAHMGMSDSPWPPPTPSISSPVEPSSSSYCLGHTLFVSYFSEAGGRGLAASRDLAKGELILRVPRKALFTTDSAMADEKFASCVKRHRHRLSPTQMLTVCLLAEVEKGRRSRWYPYLVQLPRSYNTLANFTRFEVQAFHVEDAIWVSEKAVAMAKSEWKDAVGLMQNLDLKPQLLTFRSWLWASATISSRTLHIPWDSAGCLCPVGDLFNYAAPDEDGSPEMSDSKPETTGLSIQLLEHSSQEGTVHNADQPDGFMQRLTDGGYEENMNSYCFYARKRYKKGEQVLLGYGTYTNLELLEHYGFVLKENPNDRAFIELKAEVCTSSSWPRDSLYIQHDGVPSFALLCALRSWATPMNLRRTVGNRIYSGSIVSVENEVLIMKWLAKHCTDILARLKTTIGEDSMLSSTIDKMIDHPSCLSSTVVLPHVTELREFFEAHGLTLEVADYSGMPVKARRSLERWKLAIQWRSAYKKMLQGCVFYCENLICCLSSRHV</sequence>
<dbReference type="PANTHER" id="PTHR13832">
    <property type="entry name" value="PROTEIN PHOSPHATASE 2C"/>
    <property type="match status" value="1"/>
</dbReference>
<evidence type="ECO:0000313" key="16">
    <source>
        <dbReference type="EMBL" id="URD82481.1"/>
    </source>
</evidence>
<feature type="compositionally biased region" description="Basic and acidic residues" evidence="13">
    <location>
        <begin position="32"/>
        <end position="45"/>
    </location>
</feature>
<dbReference type="Pfam" id="PF00481">
    <property type="entry name" value="PP2C"/>
    <property type="match status" value="1"/>
</dbReference>
<dbReference type="EC" id="3.1.3.16" evidence="4"/>
<evidence type="ECO:0000256" key="11">
    <source>
        <dbReference type="ARBA" id="ARBA00048336"/>
    </source>
</evidence>
<evidence type="ECO:0000256" key="13">
    <source>
        <dbReference type="SAM" id="MobiDB-lite"/>
    </source>
</evidence>
<dbReference type="Proteomes" id="UP001055439">
    <property type="component" value="Chromosome 10"/>
</dbReference>
<dbReference type="PROSITE" id="PS50280">
    <property type="entry name" value="SET"/>
    <property type="match status" value="1"/>
</dbReference>
<dbReference type="SMART" id="SM00332">
    <property type="entry name" value="PP2Cc"/>
    <property type="match status" value="1"/>
</dbReference>
<dbReference type="GO" id="GO:0004722">
    <property type="term" value="F:protein serine/threonine phosphatase activity"/>
    <property type="evidence" value="ECO:0007669"/>
    <property type="project" value="UniProtKB-EC"/>
</dbReference>
<evidence type="ECO:0000256" key="2">
    <source>
        <dbReference type="ARBA" id="ARBA00001946"/>
    </source>
</evidence>
<dbReference type="SUPFAM" id="SSF81606">
    <property type="entry name" value="PP2C-like"/>
    <property type="match status" value="1"/>
</dbReference>
<dbReference type="AlphaFoldDB" id="A0A9E7ESP1"/>
<dbReference type="PANTHER" id="PTHR13832:SF839">
    <property type="entry name" value="PROTEIN PHOSPHATASE 2C 47-RELATED"/>
    <property type="match status" value="1"/>
</dbReference>
<comment type="cofactor">
    <cofactor evidence="2">
        <name>Mg(2+)</name>
        <dbReference type="ChEBI" id="CHEBI:18420"/>
    </cofactor>
</comment>
<feature type="region of interest" description="Disordered" evidence="13">
    <location>
        <begin position="387"/>
        <end position="413"/>
    </location>
</feature>
<dbReference type="OrthoDB" id="441812at2759"/>
<accession>A0A9E7ESP1</accession>
<keyword evidence="6 12" id="KW-0378">Hydrolase</keyword>
<protein>
    <recommendedName>
        <fullName evidence="4">protein-serine/threonine phosphatase</fullName>
        <ecNumber evidence="4">3.1.3.16</ecNumber>
    </recommendedName>
</protein>
<evidence type="ECO:0000256" key="7">
    <source>
        <dbReference type="ARBA" id="ARBA00022842"/>
    </source>
</evidence>
<evidence type="ECO:0000256" key="8">
    <source>
        <dbReference type="ARBA" id="ARBA00022912"/>
    </source>
</evidence>
<evidence type="ECO:0000256" key="3">
    <source>
        <dbReference type="ARBA" id="ARBA00006702"/>
    </source>
</evidence>
<comment type="cofactor">
    <cofactor evidence="1">
        <name>Mn(2+)</name>
        <dbReference type="ChEBI" id="CHEBI:29035"/>
    </cofactor>
</comment>
<dbReference type="CDD" id="cd10527">
    <property type="entry name" value="SET_LSMT"/>
    <property type="match status" value="1"/>
</dbReference>
<feature type="region of interest" description="Disordered" evidence="13">
    <location>
        <begin position="22"/>
        <end position="50"/>
    </location>
</feature>
<dbReference type="InterPro" id="IPR001932">
    <property type="entry name" value="PPM-type_phosphatase-like_dom"/>
</dbReference>
<dbReference type="InterPro" id="IPR036457">
    <property type="entry name" value="PPM-type-like_dom_sf"/>
</dbReference>
<proteinExistence type="inferred from homology"/>
<keyword evidence="9" id="KW-0464">Manganese</keyword>
<evidence type="ECO:0000259" key="14">
    <source>
        <dbReference type="PROSITE" id="PS50280"/>
    </source>
</evidence>
<dbReference type="FunFam" id="3.90.1410.10:FF:000012">
    <property type="entry name" value="Protein SET DOMAIN GROUP 40"/>
    <property type="match status" value="1"/>
</dbReference>
<dbReference type="InterPro" id="IPR046341">
    <property type="entry name" value="SET_dom_sf"/>
</dbReference>
<evidence type="ECO:0000256" key="10">
    <source>
        <dbReference type="ARBA" id="ARBA00047761"/>
    </source>
</evidence>
<feature type="domain" description="SET" evidence="14">
    <location>
        <begin position="444"/>
        <end position="714"/>
    </location>
</feature>
<feature type="domain" description="PPM-type phosphatase" evidence="15">
    <location>
        <begin position="88"/>
        <end position="348"/>
    </location>
</feature>
<dbReference type="SUPFAM" id="SSF82199">
    <property type="entry name" value="SET domain"/>
    <property type="match status" value="1"/>
</dbReference>
<evidence type="ECO:0000256" key="12">
    <source>
        <dbReference type="RuleBase" id="RU003465"/>
    </source>
</evidence>
<dbReference type="InterPro" id="IPR000222">
    <property type="entry name" value="PP2C_BS"/>
</dbReference>
<evidence type="ECO:0000256" key="6">
    <source>
        <dbReference type="ARBA" id="ARBA00022801"/>
    </source>
</evidence>
<organism evidence="16 17">
    <name type="scientific">Musa troglodytarum</name>
    <name type="common">fe'i banana</name>
    <dbReference type="NCBI Taxonomy" id="320322"/>
    <lineage>
        <taxon>Eukaryota</taxon>
        <taxon>Viridiplantae</taxon>
        <taxon>Streptophyta</taxon>
        <taxon>Embryophyta</taxon>
        <taxon>Tracheophyta</taxon>
        <taxon>Spermatophyta</taxon>
        <taxon>Magnoliopsida</taxon>
        <taxon>Liliopsida</taxon>
        <taxon>Zingiberales</taxon>
        <taxon>Musaceae</taxon>
        <taxon>Musa</taxon>
    </lineage>
</organism>
<dbReference type="GO" id="GO:0046872">
    <property type="term" value="F:metal ion binding"/>
    <property type="evidence" value="ECO:0007669"/>
    <property type="project" value="UniProtKB-KW"/>
</dbReference>
<evidence type="ECO:0000256" key="1">
    <source>
        <dbReference type="ARBA" id="ARBA00001936"/>
    </source>
</evidence>
<dbReference type="InterPro" id="IPR015655">
    <property type="entry name" value="PP2C"/>
</dbReference>
<dbReference type="GO" id="GO:0005634">
    <property type="term" value="C:nucleus"/>
    <property type="evidence" value="ECO:0007669"/>
    <property type="project" value="UniProtKB-ARBA"/>
</dbReference>
<keyword evidence="8 12" id="KW-0904">Protein phosphatase</keyword>
<evidence type="ECO:0000256" key="4">
    <source>
        <dbReference type="ARBA" id="ARBA00013081"/>
    </source>
</evidence>
<dbReference type="PROSITE" id="PS51746">
    <property type="entry name" value="PPM_2"/>
    <property type="match status" value="1"/>
</dbReference>
<name>A0A9E7ESP1_9LILI</name>
<gene>
    <name evidence="16" type="ORF">MUK42_05381</name>
</gene>
<evidence type="ECO:0000313" key="17">
    <source>
        <dbReference type="Proteomes" id="UP001055439"/>
    </source>
</evidence>
<dbReference type="EMBL" id="CP097503">
    <property type="protein sequence ID" value="URD82481.1"/>
    <property type="molecule type" value="Genomic_DNA"/>
</dbReference>
<comment type="catalytic activity">
    <reaction evidence="10">
        <text>O-phospho-L-seryl-[protein] + H2O = L-seryl-[protein] + phosphate</text>
        <dbReference type="Rhea" id="RHEA:20629"/>
        <dbReference type="Rhea" id="RHEA-COMP:9863"/>
        <dbReference type="Rhea" id="RHEA-COMP:11604"/>
        <dbReference type="ChEBI" id="CHEBI:15377"/>
        <dbReference type="ChEBI" id="CHEBI:29999"/>
        <dbReference type="ChEBI" id="CHEBI:43474"/>
        <dbReference type="ChEBI" id="CHEBI:83421"/>
        <dbReference type="EC" id="3.1.3.16"/>
    </reaction>
</comment>
<dbReference type="Gene3D" id="3.90.1410.10">
    <property type="entry name" value="set domain protein methyltransferase, domain 1"/>
    <property type="match status" value="1"/>
</dbReference>
<dbReference type="InterPro" id="IPR001214">
    <property type="entry name" value="SET_dom"/>
</dbReference>
<dbReference type="CDD" id="cd00143">
    <property type="entry name" value="PP2Cc"/>
    <property type="match status" value="1"/>
</dbReference>
<comment type="catalytic activity">
    <reaction evidence="11">
        <text>O-phospho-L-threonyl-[protein] + H2O = L-threonyl-[protein] + phosphate</text>
        <dbReference type="Rhea" id="RHEA:47004"/>
        <dbReference type="Rhea" id="RHEA-COMP:11060"/>
        <dbReference type="Rhea" id="RHEA-COMP:11605"/>
        <dbReference type="ChEBI" id="CHEBI:15377"/>
        <dbReference type="ChEBI" id="CHEBI:30013"/>
        <dbReference type="ChEBI" id="CHEBI:43474"/>
        <dbReference type="ChEBI" id="CHEBI:61977"/>
        <dbReference type="EC" id="3.1.3.16"/>
    </reaction>
</comment>
<evidence type="ECO:0000256" key="5">
    <source>
        <dbReference type="ARBA" id="ARBA00022723"/>
    </source>
</evidence>
<keyword evidence="17" id="KW-1185">Reference proteome</keyword>
<dbReference type="Pfam" id="PF00856">
    <property type="entry name" value="SET"/>
    <property type="match status" value="1"/>
</dbReference>
<keyword evidence="7" id="KW-0460">Magnesium</keyword>
<evidence type="ECO:0000256" key="9">
    <source>
        <dbReference type="ARBA" id="ARBA00023211"/>
    </source>
</evidence>
<dbReference type="FunFam" id="3.60.40.10:FF:000004">
    <property type="entry name" value="Probable protein phosphatase 2C 22"/>
    <property type="match status" value="1"/>
</dbReference>
<dbReference type="GO" id="GO:0005737">
    <property type="term" value="C:cytoplasm"/>
    <property type="evidence" value="ECO:0007669"/>
    <property type="project" value="UniProtKB-ARBA"/>
</dbReference>
<dbReference type="Gene3D" id="3.60.40.10">
    <property type="entry name" value="PPM-type phosphatase domain"/>
    <property type="match status" value="1"/>
</dbReference>
<dbReference type="PROSITE" id="PS01032">
    <property type="entry name" value="PPM_1"/>
    <property type="match status" value="1"/>
</dbReference>
<comment type="similarity">
    <text evidence="3 12">Belongs to the PP2C family.</text>
</comment>
<evidence type="ECO:0000259" key="15">
    <source>
        <dbReference type="PROSITE" id="PS51746"/>
    </source>
</evidence>
<reference evidence="16" key="1">
    <citation type="submission" date="2022-05" db="EMBL/GenBank/DDBJ databases">
        <title>The Musa troglodytarum L. genome provides insights into the mechanism of non-climacteric behaviour and enrichment of carotenoids.</title>
        <authorList>
            <person name="Wang J."/>
        </authorList>
    </citation>
    <scope>NUCLEOTIDE SEQUENCE</scope>
    <source>
        <tissue evidence="16">Leaf</tissue>
    </source>
</reference>